<protein>
    <submittedName>
        <fullName evidence="2">Deoxyribose-phosphate aldolase</fullName>
        <ecNumber evidence="2">4.1.2.4</ecNumber>
    </submittedName>
</protein>
<reference evidence="2" key="1">
    <citation type="submission" date="2019-08" db="EMBL/GenBank/DDBJ databases">
        <authorList>
            <person name="Kucharzyk K."/>
            <person name="Murdoch R.W."/>
            <person name="Higgins S."/>
            <person name="Loffler F."/>
        </authorList>
    </citation>
    <scope>NUCLEOTIDE SEQUENCE</scope>
</reference>
<proteinExistence type="predicted"/>
<dbReference type="SUPFAM" id="SSF51569">
    <property type="entry name" value="Aldolase"/>
    <property type="match status" value="1"/>
</dbReference>
<dbReference type="PANTHER" id="PTHR10889">
    <property type="entry name" value="DEOXYRIBOSE-PHOSPHATE ALDOLASE"/>
    <property type="match status" value="1"/>
</dbReference>
<comment type="caution">
    <text evidence="2">The sequence shown here is derived from an EMBL/GenBank/DDBJ whole genome shotgun (WGS) entry which is preliminary data.</text>
</comment>
<dbReference type="Gene3D" id="3.20.20.70">
    <property type="entry name" value="Aldolase class I"/>
    <property type="match status" value="1"/>
</dbReference>
<dbReference type="InterPro" id="IPR011343">
    <property type="entry name" value="DeoC"/>
</dbReference>
<dbReference type="AlphaFoldDB" id="A0A645HFK2"/>
<evidence type="ECO:0000313" key="2">
    <source>
        <dbReference type="EMBL" id="MPN37808.1"/>
    </source>
</evidence>
<accession>A0A645HFK2</accession>
<name>A0A645HFK2_9ZZZZ</name>
<dbReference type="GO" id="GO:0005737">
    <property type="term" value="C:cytoplasm"/>
    <property type="evidence" value="ECO:0007669"/>
    <property type="project" value="InterPro"/>
</dbReference>
<dbReference type="InterPro" id="IPR013785">
    <property type="entry name" value="Aldolase_TIM"/>
</dbReference>
<dbReference type="GO" id="GO:0016052">
    <property type="term" value="P:carbohydrate catabolic process"/>
    <property type="evidence" value="ECO:0007669"/>
    <property type="project" value="TreeGrafter"/>
</dbReference>
<dbReference type="EC" id="4.1.2.4" evidence="2"/>
<dbReference type="PANTHER" id="PTHR10889:SF1">
    <property type="entry name" value="DEOXYRIBOSE-PHOSPHATE ALDOLASE"/>
    <property type="match status" value="1"/>
</dbReference>
<dbReference type="NCBIfam" id="TIGR00126">
    <property type="entry name" value="deoC"/>
    <property type="match status" value="1"/>
</dbReference>
<gene>
    <name evidence="2" type="primary">deoC_44</name>
    <name evidence="2" type="ORF">SDC9_185329</name>
</gene>
<dbReference type="SMART" id="SM01133">
    <property type="entry name" value="DeoC"/>
    <property type="match status" value="1"/>
</dbReference>
<dbReference type="GO" id="GO:0009264">
    <property type="term" value="P:deoxyribonucleotide catabolic process"/>
    <property type="evidence" value="ECO:0007669"/>
    <property type="project" value="InterPro"/>
</dbReference>
<dbReference type="GO" id="GO:0004139">
    <property type="term" value="F:deoxyribose-phosphate aldolase activity"/>
    <property type="evidence" value="ECO:0007669"/>
    <property type="project" value="UniProtKB-EC"/>
</dbReference>
<keyword evidence="2" id="KW-0456">Lyase</keyword>
<dbReference type="InterPro" id="IPR002915">
    <property type="entry name" value="DeoC/FbaB/LacD_aldolase"/>
</dbReference>
<organism evidence="2">
    <name type="scientific">bioreactor metagenome</name>
    <dbReference type="NCBI Taxonomy" id="1076179"/>
    <lineage>
        <taxon>unclassified sequences</taxon>
        <taxon>metagenomes</taxon>
        <taxon>ecological metagenomes</taxon>
    </lineage>
</organism>
<sequence length="116" mass="12468">MRSIVSLCKANNVTSKVIFENCYLTDEEKKILCEIALKVHPDFVKTSTGFGTGGATVEDVRLMKSMVGDRIKVKAAGGIRDLKTALAMIEAGAERIGTSAGVTIVEELKALHTNLK</sequence>
<keyword evidence="1" id="KW-0963">Cytoplasm</keyword>
<dbReference type="EMBL" id="VSSQ01092674">
    <property type="protein sequence ID" value="MPN37808.1"/>
    <property type="molecule type" value="Genomic_DNA"/>
</dbReference>
<evidence type="ECO:0000256" key="1">
    <source>
        <dbReference type="ARBA" id="ARBA00022490"/>
    </source>
</evidence>